<evidence type="ECO:0000313" key="4">
    <source>
        <dbReference type="WBParaSite" id="Bm17105.1"/>
    </source>
</evidence>
<accession>A0A4E9FVW1</accession>
<dbReference type="WBParaSite" id="Bm17105.1">
    <property type="protein sequence ID" value="Bm17105.1"/>
    <property type="gene ID" value="WBGene00268249"/>
</dbReference>
<organism evidence="2">
    <name type="scientific">Brugia malayi</name>
    <name type="common">Filarial nematode worm</name>
    <dbReference type="NCBI Taxonomy" id="6279"/>
    <lineage>
        <taxon>Eukaryota</taxon>
        <taxon>Metazoa</taxon>
        <taxon>Ecdysozoa</taxon>
        <taxon>Nematoda</taxon>
        <taxon>Chromadorea</taxon>
        <taxon>Rhabditida</taxon>
        <taxon>Spirurina</taxon>
        <taxon>Spiruromorpha</taxon>
        <taxon>Filarioidea</taxon>
        <taxon>Onchocercidae</taxon>
        <taxon>Brugia</taxon>
    </lineage>
</organism>
<keyword evidence="1" id="KW-1133">Transmembrane helix</keyword>
<accession>A0A5S6PCF9</accession>
<dbReference type="CTD" id="66058597"/>
<name>A0A4E9FVW1_BRUMA</name>
<dbReference type="EMBL" id="CAAKNF010000003">
    <property type="protein sequence ID" value="VIO99898.1"/>
    <property type="molecule type" value="Genomic_DNA"/>
</dbReference>
<reference evidence="3" key="1">
    <citation type="journal article" date="2007" name="Science">
        <title>Draft genome of the filarial nematode parasite Brugia malayi.</title>
        <authorList>
            <person name="Ghedin E."/>
            <person name="Wang S."/>
            <person name="Spiro D."/>
            <person name="Caler E."/>
            <person name="Zhao Q."/>
            <person name="Crabtree J."/>
            <person name="Allen J.E."/>
            <person name="Delcher A.L."/>
            <person name="Guiliano D.B."/>
            <person name="Miranda-Saavedra D."/>
            <person name="Angiuoli S.V."/>
            <person name="Creasy T."/>
            <person name="Amedeo P."/>
            <person name="Haas B."/>
            <person name="El-Sayed N.M."/>
            <person name="Wortman J.R."/>
            <person name="Feldblyum T."/>
            <person name="Tallon L."/>
            <person name="Schatz M."/>
            <person name="Shumway M."/>
            <person name="Koo H."/>
            <person name="Salzberg S.L."/>
            <person name="Schobel S."/>
            <person name="Pertea M."/>
            <person name="Pop M."/>
            <person name="White O."/>
            <person name="Barton G.J."/>
            <person name="Carlow C.K."/>
            <person name="Crawford M.J."/>
            <person name="Daub J."/>
            <person name="Dimmic M.W."/>
            <person name="Estes C.F."/>
            <person name="Foster J.M."/>
            <person name="Ganatra M."/>
            <person name="Gregory W.F."/>
            <person name="Johnson N.M."/>
            <person name="Jin J."/>
            <person name="Komuniecki R."/>
            <person name="Korf I."/>
            <person name="Kumar S."/>
            <person name="Laney S."/>
            <person name="Li B.W."/>
            <person name="Li W."/>
            <person name="Lindblom T.H."/>
            <person name="Lustigman S."/>
            <person name="Ma D."/>
            <person name="Maina C.V."/>
            <person name="Martin D.M."/>
            <person name="McCarter J.P."/>
            <person name="McReynolds L."/>
            <person name="Mitreva M."/>
            <person name="Nutman T.B."/>
            <person name="Parkinson J."/>
            <person name="Peregrin-Alvarez J.M."/>
            <person name="Poole C."/>
            <person name="Ren Q."/>
            <person name="Saunders L."/>
            <person name="Sluder A.E."/>
            <person name="Smith K."/>
            <person name="Stanke M."/>
            <person name="Unnasch T.R."/>
            <person name="Ware J."/>
            <person name="Wei A.D."/>
            <person name="Weil G."/>
            <person name="Williams D.J."/>
            <person name="Zhang Y."/>
            <person name="Williams S.A."/>
            <person name="Fraser-Liggett C."/>
            <person name="Slatko B."/>
            <person name="Blaxter M.L."/>
            <person name="Scott A.L."/>
        </authorList>
    </citation>
    <scope>NUCLEOTIDE SEQUENCE</scope>
    <source>
        <strain evidence="3">FR3</strain>
    </source>
</reference>
<keyword evidence="1" id="KW-0472">Membrane</keyword>
<sequence>MASDLFWGQMGNYWIGKDCCCFGSLSTVHFTVLAIQAAAFLLFSYLQGVKKKVIKVALIKV</sequence>
<protein>
    <submittedName>
        <fullName evidence="2 4">Uncharacterized protein</fullName>
    </submittedName>
</protein>
<dbReference type="GeneID" id="66058597"/>
<gene>
    <name evidence="2 4" type="primary">Bm17105</name>
    <name evidence="2" type="ORF">BM_BM17105</name>
</gene>
<dbReference type="AlphaFoldDB" id="A0A4E9FVW1"/>
<evidence type="ECO:0000313" key="3">
    <source>
        <dbReference type="Proteomes" id="UP000006672"/>
    </source>
</evidence>
<reference evidence="2" key="2">
    <citation type="submission" date="2019-04" db="EMBL/GenBank/DDBJ databases">
        <authorList>
            <person name="Howe K."/>
            <person name="Paulini M."/>
            <person name="Williams G."/>
        </authorList>
    </citation>
    <scope>NUCLEOTIDE SEQUENCE [LARGE SCALE GENOMIC DNA]</scope>
    <source>
        <strain evidence="2">FR3</strain>
    </source>
</reference>
<proteinExistence type="predicted"/>
<keyword evidence="3" id="KW-1185">Reference proteome</keyword>
<dbReference type="RefSeq" id="XP_042938726.1">
    <property type="nucleotide sequence ID" value="XM_043082792.1"/>
</dbReference>
<evidence type="ECO:0000256" key="1">
    <source>
        <dbReference type="SAM" id="Phobius"/>
    </source>
</evidence>
<evidence type="ECO:0000313" key="2">
    <source>
        <dbReference type="EMBL" id="VIO99898.1"/>
    </source>
</evidence>
<dbReference type="KEGG" id="bmy:BM_BM17105"/>
<feature type="transmembrane region" description="Helical" evidence="1">
    <location>
        <begin position="27"/>
        <end position="46"/>
    </location>
</feature>
<reference evidence="4" key="3">
    <citation type="submission" date="2019-12" db="UniProtKB">
        <authorList>
            <consortium name="WormBaseParasite"/>
        </authorList>
    </citation>
    <scope>IDENTIFICATION</scope>
</reference>
<dbReference type="Proteomes" id="UP000006672">
    <property type="component" value="Unassembled WGS sequence"/>
</dbReference>
<keyword evidence="1" id="KW-0812">Transmembrane</keyword>